<dbReference type="Pfam" id="PF10250">
    <property type="entry name" value="O-FucT"/>
    <property type="match status" value="1"/>
</dbReference>
<comment type="catalytic activity">
    <reaction evidence="17">
        <text>L-threonyl-[protein] + GDP-beta-L-fucose = 3-O-(alpha-L-fucosyl)-L-threonyl-[protein] + GDP + H(+)</text>
        <dbReference type="Rhea" id="RHEA:70491"/>
        <dbReference type="Rhea" id="RHEA-COMP:11060"/>
        <dbReference type="Rhea" id="RHEA-COMP:17915"/>
        <dbReference type="ChEBI" id="CHEBI:15378"/>
        <dbReference type="ChEBI" id="CHEBI:30013"/>
        <dbReference type="ChEBI" id="CHEBI:57273"/>
        <dbReference type="ChEBI" id="CHEBI:58189"/>
        <dbReference type="ChEBI" id="CHEBI:189631"/>
        <dbReference type="EC" id="2.4.1.221"/>
    </reaction>
    <physiologicalReaction direction="left-to-right" evidence="17">
        <dbReference type="Rhea" id="RHEA:70492"/>
    </physiologicalReaction>
</comment>
<keyword evidence="8" id="KW-0256">Endoplasmic reticulum</keyword>
<dbReference type="EnsemblMetazoa" id="ADIR004594-RA">
    <property type="protein sequence ID" value="ADIR004594-PA"/>
    <property type="gene ID" value="ADIR004594"/>
</dbReference>
<dbReference type="AlphaFoldDB" id="A0A182NAB8"/>
<evidence type="ECO:0000256" key="19">
    <source>
        <dbReference type="SAM" id="SignalP"/>
    </source>
</evidence>
<reference evidence="21" key="1">
    <citation type="submission" date="2013-03" db="EMBL/GenBank/DDBJ databases">
        <title>The Genome Sequence of Anopheles dirus WRAIR2.</title>
        <authorList>
            <consortium name="The Broad Institute Genomics Platform"/>
            <person name="Neafsey D.E."/>
            <person name="Walton C."/>
            <person name="Walker B."/>
            <person name="Young S.K."/>
            <person name="Zeng Q."/>
            <person name="Gargeya S."/>
            <person name="Fitzgerald M."/>
            <person name="Haas B."/>
            <person name="Abouelleil A."/>
            <person name="Allen A.W."/>
            <person name="Alvarado L."/>
            <person name="Arachchi H.M."/>
            <person name="Berlin A.M."/>
            <person name="Chapman S.B."/>
            <person name="Gainer-Dewar J."/>
            <person name="Goldberg J."/>
            <person name="Griggs A."/>
            <person name="Gujja S."/>
            <person name="Hansen M."/>
            <person name="Howarth C."/>
            <person name="Imamovic A."/>
            <person name="Ireland A."/>
            <person name="Larimer J."/>
            <person name="McCowan C."/>
            <person name="Murphy C."/>
            <person name="Pearson M."/>
            <person name="Poon T.W."/>
            <person name="Priest M."/>
            <person name="Roberts A."/>
            <person name="Saif S."/>
            <person name="Shea T."/>
            <person name="Sisk P."/>
            <person name="Sykes S."/>
            <person name="Wortman J."/>
            <person name="Nusbaum C."/>
            <person name="Birren B."/>
        </authorList>
    </citation>
    <scope>NUCLEOTIDE SEQUENCE [LARGE SCALE GENOMIC DNA]</scope>
    <source>
        <strain evidence="21">WRAIR2</strain>
    </source>
</reference>
<evidence type="ECO:0000256" key="6">
    <source>
        <dbReference type="ARBA" id="ARBA00022679"/>
    </source>
</evidence>
<evidence type="ECO:0000256" key="5">
    <source>
        <dbReference type="ARBA" id="ARBA00022676"/>
    </source>
</evidence>
<dbReference type="GO" id="GO:0005783">
    <property type="term" value="C:endoplasmic reticulum"/>
    <property type="evidence" value="ECO:0007669"/>
    <property type="project" value="UniProtKB-SubCell"/>
</dbReference>
<organism evidence="20 21">
    <name type="scientific">Anopheles dirus</name>
    <dbReference type="NCBI Taxonomy" id="7168"/>
    <lineage>
        <taxon>Eukaryota</taxon>
        <taxon>Metazoa</taxon>
        <taxon>Ecdysozoa</taxon>
        <taxon>Arthropoda</taxon>
        <taxon>Hexapoda</taxon>
        <taxon>Insecta</taxon>
        <taxon>Pterygota</taxon>
        <taxon>Neoptera</taxon>
        <taxon>Endopterygota</taxon>
        <taxon>Diptera</taxon>
        <taxon>Nematocera</taxon>
        <taxon>Culicoidea</taxon>
        <taxon>Culicidae</taxon>
        <taxon>Anophelinae</taxon>
        <taxon>Anopheles</taxon>
    </lineage>
</organism>
<evidence type="ECO:0000256" key="10">
    <source>
        <dbReference type="ARBA" id="ARBA00023157"/>
    </source>
</evidence>
<feature type="signal peptide" evidence="19">
    <location>
        <begin position="1"/>
        <end position="29"/>
    </location>
</feature>
<evidence type="ECO:0000313" key="21">
    <source>
        <dbReference type="Proteomes" id="UP000075884"/>
    </source>
</evidence>
<evidence type="ECO:0000256" key="2">
    <source>
        <dbReference type="ARBA" id="ARBA00004555"/>
    </source>
</evidence>
<evidence type="ECO:0000256" key="13">
    <source>
        <dbReference type="ARBA" id="ARBA00023277"/>
    </source>
</evidence>
<dbReference type="Proteomes" id="UP000075884">
    <property type="component" value="Unassembled WGS sequence"/>
</dbReference>
<keyword evidence="6" id="KW-0808">Transferase</keyword>
<evidence type="ECO:0000256" key="15">
    <source>
        <dbReference type="ARBA" id="ARBA00026232"/>
    </source>
</evidence>
<dbReference type="InterPro" id="IPR019378">
    <property type="entry name" value="GDP-Fuc_O-FucTrfase"/>
</dbReference>
<dbReference type="GO" id="GO:0006004">
    <property type="term" value="P:fucose metabolic process"/>
    <property type="evidence" value="ECO:0007669"/>
    <property type="project" value="UniProtKB-KW"/>
</dbReference>
<keyword evidence="13" id="KW-0119">Carbohydrate metabolism</keyword>
<keyword evidence="11" id="KW-0325">Glycoprotein</keyword>
<reference evidence="20" key="2">
    <citation type="submission" date="2020-05" db="UniProtKB">
        <authorList>
            <consortium name="EnsemblMetazoa"/>
        </authorList>
    </citation>
    <scope>IDENTIFICATION</scope>
    <source>
        <strain evidence="20">WRAIR2</strain>
    </source>
</reference>
<evidence type="ECO:0000256" key="18">
    <source>
        <dbReference type="ARBA" id="ARBA00048647"/>
    </source>
</evidence>
<keyword evidence="12" id="KW-0294">Fucose metabolism</keyword>
<dbReference type="Gene3D" id="3.40.50.11340">
    <property type="match status" value="1"/>
</dbReference>
<dbReference type="InterPro" id="IPR045130">
    <property type="entry name" value="OFUT2-like"/>
</dbReference>
<dbReference type="GO" id="GO:0046922">
    <property type="term" value="F:peptide-O-fucosyltransferase activity"/>
    <property type="evidence" value="ECO:0007669"/>
    <property type="project" value="UniProtKB-EC"/>
</dbReference>
<keyword evidence="10" id="KW-1015">Disulfide bond</keyword>
<dbReference type="VEuPathDB" id="VectorBase:ADIR004594"/>
<evidence type="ECO:0000256" key="14">
    <source>
        <dbReference type="ARBA" id="ARBA00025803"/>
    </source>
</evidence>
<accession>A0A182NAB8</accession>
<dbReference type="PANTHER" id="PTHR13398:SF0">
    <property type="entry name" value="GDP-FUCOSE PROTEIN O-FUCOSYLTRANSFERASE 2"/>
    <property type="match status" value="1"/>
</dbReference>
<dbReference type="Gene3D" id="3.40.50.11350">
    <property type="match status" value="1"/>
</dbReference>
<evidence type="ECO:0000313" key="20">
    <source>
        <dbReference type="EnsemblMetazoa" id="ADIR004594-PA"/>
    </source>
</evidence>
<evidence type="ECO:0000256" key="3">
    <source>
        <dbReference type="ARBA" id="ARBA00004922"/>
    </source>
</evidence>
<evidence type="ECO:0000256" key="16">
    <source>
        <dbReference type="ARBA" id="ARBA00033083"/>
    </source>
</evidence>
<dbReference type="PANTHER" id="PTHR13398">
    <property type="entry name" value="GDP-FUCOSE PROTEIN O-FUCOSYLTRANSFERASE 2"/>
    <property type="match status" value="1"/>
</dbReference>
<keyword evidence="5" id="KW-0328">Glycosyltransferase</keyword>
<dbReference type="FunFam" id="3.40.50.11340:FF:000007">
    <property type="entry name" value="GDP-fucose protein O-fucosyltransferase 2"/>
    <property type="match status" value="1"/>
</dbReference>
<evidence type="ECO:0000256" key="9">
    <source>
        <dbReference type="ARBA" id="ARBA00023034"/>
    </source>
</evidence>
<comment type="catalytic activity">
    <reaction evidence="18">
        <text>L-seryl-[protein] + GDP-beta-L-fucose = 3-O-(alpha-L-fucosyl)-L-seryl-[protein] + GDP + H(+)</text>
        <dbReference type="Rhea" id="RHEA:63644"/>
        <dbReference type="Rhea" id="RHEA-COMP:9863"/>
        <dbReference type="Rhea" id="RHEA-COMP:17914"/>
        <dbReference type="ChEBI" id="CHEBI:15378"/>
        <dbReference type="ChEBI" id="CHEBI:29999"/>
        <dbReference type="ChEBI" id="CHEBI:57273"/>
        <dbReference type="ChEBI" id="CHEBI:58189"/>
        <dbReference type="ChEBI" id="CHEBI:189632"/>
        <dbReference type="EC" id="2.4.1.221"/>
    </reaction>
    <physiologicalReaction direction="left-to-right" evidence="18">
        <dbReference type="Rhea" id="RHEA:63645"/>
    </physiologicalReaction>
</comment>
<protein>
    <recommendedName>
        <fullName evidence="15">GDP-fucose protein O-fucosyltransferase 2</fullName>
        <ecNumber evidence="4">2.4.1.221</ecNumber>
    </recommendedName>
    <alternativeName>
        <fullName evidence="16">Peptide-O-fucosyltransferase 2</fullName>
    </alternativeName>
</protein>
<comment type="subcellular location">
    <subcellularLocation>
        <location evidence="1">Endoplasmic reticulum</location>
    </subcellularLocation>
    <subcellularLocation>
        <location evidence="2">Golgi apparatus</location>
    </subcellularLocation>
</comment>
<evidence type="ECO:0000256" key="8">
    <source>
        <dbReference type="ARBA" id="ARBA00022824"/>
    </source>
</evidence>
<evidence type="ECO:0000256" key="1">
    <source>
        <dbReference type="ARBA" id="ARBA00004240"/>
    </source>
</evidence>
<comment type="similarity">
    <text evidence="14">Belongs to the glycosyltransferase 68 family.</text>
</comment>
<keyword evidence="7 19" id="KW-0732">Signal</keyword>
<proteinExistence type="inferred from homology"/>
<evidence type="ECO:0000256" key="11">
    <source>
        <dbReference type="ARBA" id="ARBA00023180"/>
    </source>
</evidence>
<dbReference type="FunFam" id="3.40.50.11350:FF:000002">
    <property type="entry name" value="GDP-fucose protein O-fucosyltransferase 2"/>
    <property type="match status" value="1"/>
</dbReference>
<evidence type="ECO:0000256" key="17">
    <source>
        <dbReference type="ARBA" id="ARBA00047273"/>
    </source>
</evidence>
<evidence type="ECO:0000256" key="7">
    <source>
        <dbReference type="ARBA" id="ARBA00022729"/>
    </source>
</evidence>
<dbReference type="STRING" id="7168.A0A182NAB8"/>
<feature type="chain" id="PRO_5008129682" description="GDP-fucose protein O-fucosyltransferase 2" evidence="19">
    <location>
        <begin position="30"/>
        <end position="462"/>
    </location>
</feature>
<evidence type="ECO:0000256" key="12">
    <source>
        <dbReference type="ARBA" id="ARBA00023253"/>
    </source>
</evidence>
<dbReference type="CDD" id="cd11298">
    <property type="entry name" value="O-FucT-2"/>
    <property type="match status" value="1"/>
</dbReference>
<keyword evidence="21" id="KW-1185">Reference proteome</keyword>
<evidence type="ECO:0000256" key="4">
    <source>
        <dbReference type="ARBA" id="ARBA00012196"/>
    </source>
</evidence>
<dbReference type="EC" id="2.4.1.221" evidence="4"/>
<sequence>MKLLSQRLILMNRVFHSLLLLAISQIVHTSHIREICEKRDIFFEPFRCQLRDPDVLDEPVTYLLYDVNPSEGFNLRRDVYIRMAVFVKYLRTQRGYRRARLVLPPWSNLVHWRSSNIDQTQLLWSHFFDLRSMRLYTDVLDMDEFFNAYTRLHGSDVPVMLDEVYKLKHFENMFENGVFVDKFEEHVCPKSQDTLAVAFFGYANFSAQDFTCLHFQGSAMLLHRLLDTYRRPAIGAARHVRYVLVLNAEIVLHDLWGNVDYWAARRSMRFTGELVEVAARFRSEFLNSSDRPDRTVRLARWTDERPQRGGARGGDYLCAHIRRADFLYGRDKTTPTVQSAALQIRAKLLELGLKTVFVASDCTRMEFYNLKNYLKRFRVVRFVPESYEQRYELKDGGIAIVDQIVCSHARYFIGTYESTFTYRIYEEREILGFPKDLTFNTFCKSEKDANCEKNTVWPIVYH</sequence>
<keyword evidence="9" id="KW-0333">Golgi apparatus</keyword>
<name>A0A182NAB8_9DIPT</name>
<comment type="pathway">
    <text evidence="3">Protein modification; protein glycosylation.</text>
</comment>
<dbReference type="GO" id="GO:0005794">
    <property type="term" value="C:Golgi apparatus"/>
    <property type="evidence" value="ECO:0007669"/>
    <property type="project" value="UniProtKB-SubCell"/>
</dbReference>